<evidence type="ECO:0000256" key="2">
    <source>
        <dbReference type="SAM" id="Phobius"/>
    </source>
</evidence>
<comment type="caution">
    <text evidence="3">The sequence shown here is derived from an EMBL/GenBank/DDBJ whole genome shotgun (WGS) entry which is preliminary data.</text>
</comment>
<dbReference type="AlphaFoldDB" id="A0A2W5N1R8"/>
<organism evidence="3 4">
    <name type="scientific">Micavibrio aeruginosavorus</name>
    <dbReference type="NCBI Taxonomy" id="349221"/>
    <lineage>
        <taxon>Bacteria</taxon>
        <taxon>Pseudomonadati</taxon>
        <taxon>Bdellovibrionota</taxon>
        <taxon>Bdellovibrionia</taxon>
        <taxon>Bdellovibrionales</taxon>
        <taxon>Pseudobdellovibrionaceae</taxon>
        <taxon>Micavibrio</taxon>
    </lineage>
</organism>
<name>A0A2W5N1R8_9BACT</name>
<keyword evidence="2" id="KW-0472">Membrane</keyword>
<reference evidence="3 4" key="1">
    <citation type="submission" date="2017-08" db="EMBL/GenBank/DDBJ databases">
        <title>Infants hospitalized years apart are colonized by the same room-sourced microbial strains.</title>
        <authorList>
            <person name="Brooks B."/>
            <person name="Olm M.R."/>
            <person name="Firek B.A."/>
            <person name="Baker R."/>
            <person name="Thomas B.C."/>
            <person name="Morowitz M.J."/>
            <person name="Banfield J.F."/>
        </authorList>
    </citation>
    <scope>NUCLEOTIDE SEQUENCE [LARGE SCALE GENOMIC DNA]</scope>
    <source>
        <strain evidence="3">S2_005_002_R2_29</strain>
    </source>
</reference>
<accession>A0A2W5N1R8</accession>
<evidence type="ECO:0000313" key="3">
    <source>
        <dbReference type="EMBL" id="PZQ47451.1"/>
    </source>
</evidence>
<dbReference type="Proteomes" id="UP000249417">
    <property type="component" value="Unassembled WGS sequence"/>
</dbReference>
<sequence length="328" mass="36014">MAISTKDKEVLERGKPSAERKSGDGVSRPRAGITDYLAGEAGSFKSNLSPYLPQEVIGGAVPHIVGSEDEAVWNAASQACGTEKVHYVYSAEGGRLWYLACPSSALASAPDSWCPLASALPGKSEFWDKETVYLYEQEGLASALRWDPDTGRMQVFLGAARTLLPRMQSMDANFVTINPDLADVVPWKNRMLATEKLSRASAMLLLYVGLGVNLVIFLFLIFQFILTNTMSRNLDKVQQETQTASRELMVNASNALQSESIKHMVRIQEMLDELEKIDGTLVKYNVEKGKLNWEVLLPPAYGQGVGTIKGKVQPGLEKDGRVRLQGTN</sequence>
<dbReference type="EMBL" id="QFQB01000012">
    <property type="protein sequence ID" value="PZQ47451.1"/>
    <property type="molecule type" value="Genomic_DNA"/>
</dbReference>
<evidence type="ECO:0000313" key="4">
    <source>
        <dbReference type="Proteomes" id="UP000249417"/>
    </source>
</evidence>
<evidence type="ECO:0000256" key="1">
    <source>
        <dbReference type="SAM" id="MobiDB-lite"/>
    </source>
</evidence>
<proteinExistence type="predicted"/>
<protein>
    <submittedName>
        <fullName evidence="3">Uncharacterized protein</fullName>
    </submittedName>
</protein>
<feature type="transmembrane region" description="Helical" evidence="2">
    <location>
        <begin position="204"/>
        <end position="226"/>
    </location>
</feature>
<keyword evidence="2" id="KW-0812">Transmembrane</keyword>
<keyword evidence="2" id="KW-1133">Transmembrane helix</keyword>
<feature type="compositionally biased region" description="Basic and acidic residues" evidence="1">
    <location>
        <begin position="1"/>
        <end position="23"/>
    </location>
</feature>
<feature type="region of interest" description="Disordered" evidence="1">
    <location>
        <begin position="1"/>
        <end position="31"/>
    </location>
</feature>
<gene>
    <name evidence="3" type="ORF">DI551_03165</name>
</gene>